<keyword evidence="6" id="KW-0808">Transferase</keyword>
<evidence type="ECO:0000256" key="2">
    <source>
        <dbReference type="ARBA" id="ARBA00002788"/>
    </source>
</evidence>
<proteinExistence type="predicted"/>
<dbReference type="NCBIfam" id="TIGR02364">
    <property type="entry name" value="dha_pts"/>
    <property type="match status" value="1"/>
</dbReference>
<dbReference type="EMBL" id="JACCBI010000001">
    <property type="protein sequence ID" value="NYD66111.1"/>
    <property type="molecule type" value="Genomic_DNA"/>
</dbReference>
<evidence type="ECO:0000313" key="10">
    <source>
        <dbReference type="EMBL" id="NYD66111.1"/>
    </source>
</evidence>
<gene>
    <name evidence="10" type="ORF">BJ972_000630</name>
</gene>
<dbReference type="PANTHER" id="PTHR38594:SF1">
    <property type="entry name" value="PEP-DEPENDENT DIHYDROXYACETONE KINASE, PHOSPHORYL DONOR SUBUNIT DHAM"/>
    <property type="match status" value="1"/>
</dbReference>
<dbReference type="Gene3D" id="3.30.1340.10">
    <property type="entry name" value="HPr-like"/>
    <property type="match status" value="1"/>
</dbReference>
<dbReference type="PROSITE" id="PS51350">
    <property type="entry name" value="PTS_HPR_DOM"/>
    <property type="match status" value="1"/>
</dbReference>
<dbReference type="InterPro" id="IPR004701">
    <property type="entry name" value="PTS_EIIA_man-typ"/>
</dbReference>
<dbReference type="PROSITE" id="PS51096">
    <property type="entry name" value="PTS_EIIA_TYPE_4"/>
    <property type="match status" value="1"/>
</dbReference>
<evidence type="ECO:0000256" key="4">
    <source>
        <dbReference type="ARBA" id="ARBA00012095"/>
    </source>
</evidence>
<dbReference type="PRINTS" id="PR00107">
    <property type="entry name" value="PHOSPHOCPHPR"/>
</dbReference>
<feature type="domain" description="PTS EIIA type-4" evidence="8">
    <location>
        <begin position="6"/>
        <end position="153"/>
    </location>
</feature>
<reference evidence="10 11" key="1">
    <citation type="submission" date="2020-07" db="EMBL/GenBank/DDBJ databases">
        <title>Sequencing the genomes of 1000 actinobacteria strains.</title>
        <authorList>
            <person name="Klenk H.-P."/>
        </authorList>
    </citation>
    <scope>NUCLEOTIDE SEQUENCE [LARGE SCALE GENOMIC DNA]</scope>
    <source>
        <strain evidence="10 11">DSM 23870</strain>
    </source>
</reference>
<sequence length="231" mass="23458">MGRAGDVGIVVVSHSEHLATGLVELAAQMAPNVRIVAAGGREGSGSDAIGTSFERVMAALEQADDGHGAVVLGDLGSAILTAESVLDFLSAESRDRVRIARAPFVEGAVAAAVSAESGGDVDDVAAAARGSLDAFEPLQSAPELAADVYRRTVVLINDEGLHARPAAELVRLAGTFNAHITVNGRDAKSLLGIMSLGLVKGMSAEIASADGQAHEAVDALASLVESGFHSR</sequence>
<dbReference type="CDD" id="cd00367">
    <property type="entry name" value="PTS-HPr_like"/>
    <property type="match status" value="1"/>
</dbReference>
<comment type="function">
    <text evidence="3">General (non sugar-specific) component of the phosphoenolpyruvate-dependent sugar phosphotransferase system (sugar PTS). This major carbohydrate active-transport system catalyzes the phosphorylation of incoming sugar substrates concomitantly with their translocation across the cell membrane. The phosphoryl group from phosphoenolpyruvate (PEP) is transferred to the phosphoryl carrier protein HPr by enzyme I. Phospho-HPr then transfers it to the PTS EIIA domain.</text>
</comment>
<dbReference type="InterPro" id="IPR012844">
    <property type="entry name" value="DhaM_N"/>
</dbReference>
<dbReference type="EC" id="2.7.1.121" evidence="4"/>
<comment type="function">
    <text evidence="2">Component of the dihydroxyacetone kinase complex, which is responsible for the phosphoenolpyruvate (PEP)-dependent phosphorylation of dihydroxyacetone. DhaM serves as the phosphoryl donor. Is phosphorylated by phosphoenolpyruvate in an EI- and HPr-dependent reaction, and a phosphorelay system on histidine residues finally leads to phosphoryl transfer to DhaL and dihydroxyacetone.</text>
</comment>
<comment type="caution">
    <text evidence="10">The sequence shown here is derived from an EMBL/GenBank/DDBJ whole genome shotgun (WGS) entry which is preliminary data.</text>
</comment>
<protein>
    <recommendedName>
        <fullName evidence="5">Phosphocarrier protein HPr</fullName>
        <ecNumber evidence="4">2.7.1.121</ecNumber>
    </recommendedName>
</protein>
<dbReference type="AlphaFoldDB" id="A0A852SF13"/>
<dbReference type="InterPro" id="IPR036662">
    <property type="entry name" value="PTS_EIIA_man-typ_sf"/>
</dbReference>
<dbReference type="GO" id="GO:0016020">
    <property type="term" value="C:membrane"/>
    <property type="evidence" value="ECO:0007669"/>
    <property type="project" value="InterPro"/>
</dbReference>
<dbReference type="InterPro" id="IPR039643">
    <property type="entry name" value="DhaM"/>
</dbReference>
<comment type="subunit">
    <text evidence="7">Homodimer. The dihydroxyacetone kinase complex is composed of a homodimer of DhaM, a homodimer of DhaK and the subunit DhaL.</text>
</comment>
<dbReference type="InterPro" id="IPR000032">
    <property type="entry name" value="HPr-like"/>
</dbReference>
<evidence type="ECO:0000256" key="6">
    <source>
        <dbReference type="ARBA" id="ARBA00022679"/>
    </source>
</evidence>
<comment type="catalytic activity">
    <reaction evidence="1">
        <text>dihydroxyacetone + phosphoenolpyruvate = dihydroxyacetone phosphate + pyruvate</text>
        <dbReference type="Rhea" id="RHEA:18381"/>
        <dbReference type="ChEBI" id="CHEBI:15361"/>
        <dbReference type="ChEBI" id="CHEBI:16016"/>
        <dbReference type="ChEBI" id="CHEBI:57642"/>
        <dbReference type="ChEBI" id="CHEBI:58702"/>
        <dbReference type="EC" id="2.7.1.121"/>
    </reaction>
</comment>
<dbReference type="GO" id="GO:0019563">
    <property type="term" value="P:glycerol catabolic process"/>
    <property type="evidence" value="ECO:0007669"/>
    <property type="project" value="InterPro"/>
</dbReference>
<dbReference type="Gene3D" id="3.40.50.510">
    <property type="entry name" value="Phosphotransferase system, mannose-type IIA component"/>
    <property type="match status" value="1"/>
</dbReference>
<evidence type="ECO:0000256" key="5">
    <source>
        <dbReference type="ARBA" id="ARBA00020422"/>
    </source>
</evidence>
<dbReference type="PANTHER" id="PTHR38594">
    <property type="entry name" value="PEP-DEPENDENT DIHYDROXYACETONE KINASE, PHOSPHORYL DONOR SUBUNIT DHAM"/>
    <property type="match status" value="1"/>
</dbReference>
<dbReference type="PROSITE" id="PS00369">
    <property type="entry name" value="PTS_HPR_HIS"/>
    <property type="match status" value="1"/>
</dbReference>
<dbReference type="GO" id="GO:0009401">
    <property type="term" value="P:phosphoenolpyruvate-dependent sugar phosphotransferase system"/>
    <property type="evidence" value="ECO:0007669"/>
    <property type="project" value="InterPro"/>
</dbReference>
<evidence type="ECO:0000256" key="3">
    <source>
        <dbReference type="ARBA" id="ARBA00003681"/>
    </source>
</evidence>
<feature type="domain" description="HPr" evidence="9">
    <location>
        <begin position="148"/>
        <end position="231"/>
    </location>
</feature>
<evidence type="ECO:0000256" key="1">
    <source>
        <dbReference type="ARBA" id="ARBA00001113"/>
    </source>
</evidence>
<dbReference type="InterPro" id="IPR035895">
    <property type="entry name" value="HPr-like_sf"/>
</dbReference>
<evidence type="ECO:0000259" key="9">
    <source>
        <dbReference type="PROSITE" id="PS51350"/>
    </source>
</evidence>
<name>A0A852SF13_9MICO</name>
<dbReference type="Pfam" id="PF03610">
    <property type="entry name" value="EIIA-man"/>
    <property type="match status" value="1"/>
</dbReference>
<dbReference type="SUPFAM" id="SSF53062">
    <property type="entry name" value="PTS system fructose IIA component-like"/>
    <property type="match status" value="1"/>
</dbReference>
<dbReference type="NCBIfam" id="TIGR01003">
    <property type="entry name" value="PTS_HPr_family"/>
    <property type="match status" value="1"/>
</dbReference>
<dbReference type="InterPro" id="IPR001020">
    <property type="entry name" value="PTS_HPr_His_P_site"/>
</dbReference>
<dbReference type="Proteomes" id="UP000581087">
    <property type="component" value="Unassembled WGS sequence"/>
</dbReference>
<dbReference type="GO" id="GO:0047324">
    <property type="term" value="F:phosphoenolpyruvate-glycerone phosphotransferase activity"/>
    <property type="evidence" value="ECO:0007669"/>
    <property type="project" value="UniProtKB-EC"/>
</dbReference>
<accession>A0A852SF13</accession>
<organism evidence="10 11">
    <name type="scientific">Agromyces atrinae</name>
    <dbReference type="NCBI Taxonomy" id="592376"/>
    <lineage>
        <taxon>Bacteria</taxon>
        <taxon>Bacillati</taxon>
        <taxon>Actinomycetota</taxon>
        <taxon>Actinomycetes</taxon>
        <taxon>Micrococcales</taxon>
        <taxon>Microbacteriaceae</taxon>
        <taxon>Agromyces</taxon>
    </lineage>
</organism>
<evidence type="ECO:0000259" key="8">
    <source>
        <dbReference type="PROSITE" id="PS51096"/>
    </source>
</evidence>
<dbReference type="RefSeq" id="WP_241830778.1">
    <property type="nucleotide sequence ID" value="NZ_JACCBI010000001.1"/>
</dbReference>
<dbReference type="SUPFAM" id="SSF55594">
    <property type="entry name" value="HPr-like"/>
    <property type="match status" value="1"/>
</dbReference>
<evidence type="ECO:0000256" key="7">
    <source>
        <dbReference type="ARBA" id="ARBA00046577"/>
    </source>
</evidence>
<dbReference type="Pfam" id="PF00381">
    <property type="entry name" value="PTS-HPr"/>
    <property type="match status" value="1"/>
</dbReference>
<evidence type="ECO:0000313" key="11">
    <source>
        <dbReference type="Proteomes" id="UP000581087"/>
    </source>
</evidence>